<evidence type="ECO:0000313" key="3">
    <source>
        <dbReference type="Proteomes" id="UP000187338"/>
    </source>
</evidence>
<name>A0A1L8D575_9THEO</name>
<organism evidence="2 3">
    <name type="scientific">Carboxydothermus islandicus</name>
    <dbReference type="NCBI Taxonomy" id="661089"/>
    <lineage>
        <taxon>Bacteria</taxon>
        <taxon>Bacillati</taxon>
        <taxon>Bacillota</taxon>
        <taxon>Clostridia</taxon>
        <taxon>Thermoanaerobacterales</taxon>
        <taxon>Thermoanaerobacteraceae</taxon>
        <taxon>Carboxydothermus</taxon>
    </lineage>
</organism>
<reference evidence="3" key="1">
    <citation type="submission" date="2016-12" db="EMBL/GenBank/DDBJ databases">
        <title>Draft Genome Sequences od Carboxydothermus pertinax and islandicus, Hydrogenogenic Carboxydotrophic Bacteria.</title>
        <authorList>
            <person name="Fukuyama Y."/>
            <person name="Ohmae K."/>
            <person name="Yoneda Y."/>
            <person name="Yoshida T."/>
            <person name="Sako Y."/>
        </authorList>
    </citation>
    <scope>NUCLEOTIDE SEQUENCE [LARGE SCALE GENOMIC DNA]</scope>
    <source>
        <strain evidence="3">SET</strain>
    </source>
</reference>
<dbReference type="EMBL" id="BDJL01000132">
    <property type="protein sequence ID" value="GAV26335.1"/>
    <property type="molecule type" value="Genomic_DNA"/>
</dbReference>
<keyword evidence="3" id="KW-1185">Reference proteome</keyword>
<keyword evidence="1" id="KW-0812">Transmembrane</keyword>
<feature type="transmembrane region" description="Helical" evidence="1">
    <location>
        <begin position="31"/>
        <end position="50"/>
    </location>
</feature>
<dbReference type="STRING" id="661089.ciss_22680"/>
<proteinExistence type="predicted"/>
<evidence type="ECO:0000256" key="1">
    <source>
        <dbReference type="SAM" id="Phobius"/>
    </source>
</evidence>
<accession>A0A1L8D575</accession>
<comment type="caution">
    <text evidence="2">The sequence shown here is derived from an EMBL/GenBank/DDBJ whole genome shotgun (WGS) entry which is preliminary data.</text>
</comment>
<dbReference type="RefSeq" id="WP_075866499.1">
    <property type="nucleotide sequence ID" value="NZ_BDJL01000132.1"/>
</dbReference>
<gene>
    <name evidence="2" type="ORF">ciss_22680</name>
</gene>
<feature type="transmembrane region" description="Helical" evidence="1">
    <location>
        <begin position="62"/>
        <end position="80"/>
    </location>
</feature>
<keyword evidence="1" id="KW-1133">Transmembrane helix</keyword>
<feature type="transmembrane region" description="Helical" evidence="1">
    <location>
        <begin position="7"/>
        <end position="25"/>
    </location>
</feature>
<sequence length="130" mass="15575">MNIRKILFINFSLMFLLGLLYYFQFFGLNELLLKLWGVIAIILGTIGIILSNLKRFYKKISIAINIIQIIVQIPLIYFWIKYKKFLEIDSIDTSISMKYYFYIMPNILIILLSFYFLYLIIRKKTEKGSF</sequence>
<feature type="transmembrane region" description="Helical" evidence="1">
    <location>
        <begin position="100"/>
        <end position="121"/>
    </location>
</feature>
<keyword evidence="1" id="KW-0472">Membrane</keyword>
<protein>
    <submittedName>
        <fullName evidence="2">Uncharacterized protein</fullName>
    </submittedName>
</protein>
<dbReference type="Proteomes" id="UP000187338">
    <property type="component" value="Unassembled WGS sequence"/>
</dbReference>
<evidence type="ECO:0000313" key="2">
    <source>
        <dbReference type="EMBL" id="GAV26335.1"/>
    </source>
</evidence>
<dbReference type="AlphaFoldDB" id="A0A1L8D575"/>